<evidence type="ECO:0000259" key="15">
    <source>
        <dbReference type="PROSITE" id="PS50878"/>
    </source>
</evidence>
<dbReference type="InterPro" id="IPR049139">
    <property type="entry name" value="TERT_C"/>
</dbReference>
<dbReference type="InterPro" id="IPR003545">
    <property type="entry name" value="Telomerase_RT"/>
</dbReference>
<dbReference type="InterPro" id="IPR000477">
    <property type="entry name" value="RT_dom"/>
</dbReference>
<dbReference type="GO" id="GO:0003720">
    <property type="term" value="F:telomerase activity"/>
    <property type="evidence" value="ECO:0007669"/>
    <property type="project" value="InterPro"/>
</dbReference>
<dbReference type="SUPFAM" id="SSF56672">
    <property type="entry name" value="DNA/RNA polymerases"/>
    <property type="match status" value="1"/>
</dbReference>
<feature type="domain" description="Reverse transcriptase" evidence="15">
    <location>
        <begin position="442"/>
        <end position="765"/>
    </location>
</feature>
<dbReference type="CTD" id="7015"/>
<dbReference type="GO" id="GO:0070034">
    <property type="term" value="F:telomerase RNA binding"/>
    <property type="evidence" value="ECO:0007669"/>
    <property type="project" value="TreeGrafter"/>
</dbReference>
<dbReference type="RefSeq" id="XP_022093509.1">
    <property type="nucleotide sequence ID" value="XM_022237817.1"/>
</dbReference>
<dbReference type="PRINTS" id="PR01365">
    <property type="entry name" value="TELOMERASERT"/>
</dbReference>
<keyword evidence="5 14" id="KW-0808">Transferase</keyword>
<evidence type="ECO:0000256" key="7">
    <source>
        <dbReference type="ARBA" id="ARBA00022723"/>
    </source>
</evidence>
<keyword evidence="10 14" id="KW-0695">RNA-directed DNA polymerase</keyword>
<dbReference type="Pfam" id="PF00078">
    <property type="entry name" value="RVT_1"/>
    <property type="match status" value="1"/>
</dbReference>
<protein>
    <recommendedName>
        <fullName evidence="3 14">Telomerase reverse transcriptase</fullName>
        <ecNumber evidence="2 14">2.7.7.49</ecNumber>
    </recommendedName>
    <alternativeName>
        <fullName evidence="12 14">Telomerase catalytic subunit</fullName>
    </alternativeName>
</protein>
<dbReference type="GO" id="GO:0046872">
    <property type="term" value="F:metal ion binding"/>
    <property type="evidence" value="ECO:0007669"/>
    <property type="project" value="UniProtKB-KW"/>
</dbReference>
<dbReference type="GO" id="GO:0042162">
    <property type="term" value="F:telomeric DNA binding"/>
    <property type="evidence" value="ECO:0007669"/>
    <property type="project" value="TreeGrafter"/>
</dbReference>
<dbReference type="PANTHER" id="PTHR12066:SF0">
    <property type="entry name" value="TELOMERASE REVERSE TRANSCRIPTASE"/>
    <property type="match status" value="1"/>
</dbReference>
<evidence type="ECO:0000256" key="5">
    <source>
        <dbReference type="ARBA" id="ARBA00022679"/>
    </source>
</evidence>
<dbReference type="Pfam" id="PF21399">
    <property type="entry name" value="TERT_C"/>
    <property type="match status" value="1"/>
</dbReference>
<comment type="similarity">
    <text evidence="1 14">Belongs to the reverse transcriptase family. Telomerase subfamily.</text>
</comment>
<dbReference type="KEGG" id="aplc:110980811"/>
<dbReference type="GeneID" id="110980811"/>
<comment type="subcellular location">
    <subcellularLocation>
        <location evidence="14">Nucleus</location>
    </subcellularLocation>
    <subcellularLocation>
        <location evidence="14">Chromosome</location>
        <location evidence="14">Telomere</location>
    </subcellularLocation>
</comment>
<evidence type="ECO:0000256" key="13">
    <source>
        <dbReference type="ARBA" id="ARBA00048173"/>
    </source>
</evidence>
<dbReference type="EC" id="2.7.7.49" evidence="2 14"/>
<dbReference type="RefSeq" id="XP_022093508.1">
    <property type="nucleotide sequence ID" value="XM_022237816.1"/>
</dbReference>
<comment type="function">
    <text evidence="14">Telomerase is a ribonucleoprotein enzyme essential for the replication of chromosome termini in most eukaryotes. It elongates telomeres. It is a reverse transcriptase that adds simple sequence repeats to chromosome ends by copying a template sequence within the RNA component of the enzyme.</text>
</comment>
<evidence type="ECO:0000256" key="8">
    <source>
        <dbReference type="ARBA" id="ARBA00022842"/>
    </source>
</evidence>
<dbReference type="GO" id="GO:0007004">
    <property type="term" value="P:telomere maintenance via telomerase"/>
    <property type="evidence" value="ECO:0007669"/>
    <property type="project" value="TreeGrafter"/>
</dbReference>
<dbReference type="Gene3D" id="3.30.70.2630">
    <property type="match status" value="1"/>
</dbReference>
<proteinExistence type="inferred from homology"/>
<evidence type="ECO:0000256" key="2">
    <source>
        <dbReference type="ARBA" id="ARBA00012493"/>
    </source>
</evidence>
<evidence type="ECO:0000313" key="17">
    <source>
        <dbReference type="RefSeq" id="XP_022093508.1"/>
    </source>
</evidence>
<evidence type="ECO:0000256" key="4">
    <source>
        <dbReference type="ARBA" id="ARBA00022454"/>
    </source>
</evidence>
<dbReference type="Proteomes" id="UP000694845">
    <property type="component" value="Unplaced"/>
</dbReference>
<evidence type="ECO:0000313" key="18">
    <source>
        <dbReference type="RefSeq" id="XP_022093509.1"/>
    </source>
</evidence>
<dbReference type="Pfam" id="PF12009">
    <property type="entry name" value="Telomerase_RBD"/>
    <property type="match status" value="1"/>
</dbReference>
<keyword evidence="8 14" id="KW-0460">Magnesium</keyword>
<evidence type="ECO:0000256" key="11">
    <source>
        <dbReference type="ARBA" id="ARBA00023242"/>
    </source>
</evidence>
<keyword evidence="7 14" id="KW-0479">Metal-binding</keyword>
<dbReference type="CDD" id="cd01648">
    <property type="entry name" value="TERT"/>
    <property type="match status" value="1"/>
</dbReference>
<evidence type="ECO:0000256" key="14">
    <source>
        <dbReference type="RuleBase" id="RU365061"/>
    </source>
</evidence>
<accession>A0A8B7YJT6</accession>
<organism evidence="16 18">
    <name type="scientific">Acanthaster planci</name>
    <name type="common">Crown-of-thorns starfish</name>
    <dbReference type="NCBI Taxonomy" id="133434"/>
    <lineage>
        <taxon>Eukaryota</taxon>
        <taxon>Metazoa</taxon>
        <taxon>Echinodermata</taxon>
        <taxon>Eleutherozoa</taxon>
        <taxon>Asterozoa</taxon>
        <taxon>Asteroidea</taxon>
        <taxon>Valvatacea</taxon>
        <taxon>Valvatida</taxon>
        <taxon>Acanthasteridae</taxon>
        <taxon>Acanthaster</taxon>
    </lineage>
</organism>
<evidence type="ECO:0000256" key="6">
    <source>
        <dbReference type="ARBA" id="ARBA00022695"/>
    </source>
</evidence>
<keyword evidence="9 14" id="KW-0779">Telomere</keyword>
<evidence type="ECO:0000256" key="10">
    <source>
        <dbReference type="ARBA" id="ARBA00022918"/>
    </source>
</evidence>
<dbReference type="OMA" id="AYMIQRY"/>
<evidence type="ECO:0000256" key="3">
    <source>
        <dbReference type="ARBA" id="ARBA00016182"/>
    </source>
</evidence>
<keyword evidence="4 14" id="KW-0158">Chromosome</keyword>
<keyword evidence="11 14" id="KW-0539">Nucleus</keyword>
<name>A0A8B7YJT6_ACAPL</name>
<dbReference type="InterPro" id="IPR021891">
    <property type="entry name" value="Telomerase_RBD"/>
</dbReference>
<keyword evidence="6 14" id="KW-0548">Nucleotidyltransferase</keyword>
<dbReference type="AlphaFoldDB" id="A0A8B7YJT6"/>
<sequence length="948" mass="107114">MEVLKKVYPRTFTLSEYLEAVGCPGLIQPQDKVGFRTFVQTTVLTEHDGALQLGLQTDFRHCSHQVEVVAKAVQILRSRGVAMTKNVLLFGKVQTKEWGIPESNNQALVKMPFWEILLARVGDEVMLHLLVNLSVFLFAPPSCYIQVCGVPIYDLVSRPSKALHHPASMKTGPDVASKSFTMISVCHCKKGCSTLPKSHPLECLPASNSGARKLLSSVMPAQTALKPAKQGRTKILRTRRRFIPMQMLLKEILVAHKKTNITALLDAHCPTQRQGVASEGSPTLQDLLNNTMEPWRVFLFLRGVLLRAIPFPVWGSMHNRRAFFKFVERFTKLGKSEKLDSEQLTKKINGVDCEWTQLKKLRGRSPCHSDVMMQRRMVSSLLSWIMSDYVMALLKMAFYVTETSASRNGVVYYRKSTWNMLEKIGLEQCKASGNLKPITDKLAESFVASGASFGCSSLRFVPKASSLRPITNMKQAARAGKQSVSINTLLEDVYSILTFHRSGQPSCLGSSLFSINEAYQKWKQFVLEYRKQESRPLYFVKVDISQCYDSIPHIALLSVITELLKLKSKNQLFTIHRYVAVTQGGGTPRRAFRRHAHLEEGRHLTFHQMLLAQAREEQWKSAVLVNRVWSHSTSAEQVMASLKKHVGCDIVKFGGRHFLRQKGIPQGSTVSSLLCNFFYAAMETRCLPPMTQDELMMRLLDDFLLVTPNLEKAESFLRVLLNGLPEYGCQTNPTKTLTNFPFVFDGRQVQSVGPSDMFPWCGLLFNTKTLEVCNDFTRYKDVSIRYTLTVDSSGAVISKVKAKLLQALQAKCVGFFLDPEVNIHPTIRRNCYELLLMSAFRFHSLLRVLPHNCKTGTSAPRRLLGVLFRLTDKLHRLGCPLRKSETKWLCLTAFQTKLQLHQGSYRRLLKLITKTQRKVSKHVPQADMIALVTACTPALPQAFKAMRT</sequence>
<comment type="catalytic activity">
    <reaction evidence="13 14">
        <text>DNA(n) + a 2'-deoxyribonucleoside 5'-triphosphate = DNA(n+1) + diphosphate</text>
        <dbReference type="Rhea" id="RHEA:22508"/>
        <dbReference type="Rhea" id="RHEA-COMP:17339"/>
        <dbReference type="Rhea" id="RHEA-COMP:17340"/>
        <dbReference type="ChEBI" id="CHEBI:33019"/>
        <dbReference type="ChEBI" id="CHEBI:61560"/>
        <dbReference type="ChEBI" id="CHEBI:173112"/>
        <dbReference type="EC" id="2.7.7.49"/>
    </reaction>
</comment>
<evidence type="ECO:0000256" key="9">
    <source>
        <dbReference type="ARBA" id="ARBA00022895"/>
    </source>
</evidence>
<dbReference type="SMART" id="SM00975">
    <property type="entry name" value="Telomerase_RBD"/>
    <property type="match status" value="1"/>
</dbReference>
<dbReference type="OrthoDB" id="289721at2759"/>
<evidence type="ECO:0000313" key="16">
    <source>
        <dbReference type="Proteomes" id="UP000694845"/>
    </source>
</evidence>
<evidence type="ECO:0000256" key="12">
    <source>
        <dbReference type="ARBA" id="ARBA00032044"/>
    </source>
</evidence>
<dbReference type="PANTHER" id="PTHR12066">
    <property type="entry name" value="TELOMERASE REVERSE TRANSCRIPTASE"/>
    <property type="match status" value="1"/>
</dbReference>
<reference evidence="17 18" key="1">
    <citation type="submission" date="2025-04" db="UniProtKB">
        <authorList>
            <consortium name="RefSeq"/>
        </authorList>
    </citation>
    <scope>IDENTIFICATION</scope>
</reference>
<keyword evidence="16" id="KW-1185">Reference proteome</keyword>
<dbReference type="GO" id="GO:0000781">
    <property type="term" value="C:chromosome, telomeric region"/>
    <property type="evidence" value="ECO:0007669"/>
    <property type="project" value="UniProtKB-SubCell"/>
</dbReference>
<dbReference type="InterPro" id="IPR043502">
    <property type="entry name" value="DNA/RNA_pol_sf"/>
</dbReference>
<dbReference type="PROSITE" id="PS50878">
    <property type="entry name" value="RT_POL"/>
    <property type="match status" value="1"/>
</dbReference>
<dbReference type="Gene3D" id="1.10.132.70">
    <property type="match status" value="1"/>
</dbReference>
<dbReference type="GO" id="GO:0000333">
    <property type="term" value="C:telomerase catalytic core complex"/>
    <property type="evidence" value="ECO:0007669"/>
    <property type="project" value="TreeGrafter"/>
</dbReference>
<evidence type="ECO:0000256" key="1">
    <source>
        <dbReference type="ARBA" id="ARBA00008001"/>
    </source>
</evidence>
<dbReference type="Gene3D" id="1.10.357.90">
    <property type="match status" value="1"/>
</dbReference>
<gene>
    <name evidence="17 18" type="primary">LOC110980811</name>
</gene>